<feature type="transmembrane region" description="Helical" evidence="1">
    <location>
        <begin position="92"/>
        <end position="114"/>
    </location>
</feature>
<evidence type="ECO:0000313" key="3">
    <source>
        <dbReference type="Proteomes" id="UP000199137"/>
    </source>
</evidence>
<feature type="transmembrane region" description="Helical" evidence="1">
    <location>
        <begin position="20"/>
        <end position="41"/>
    </location>
</feature>
<evidence type="ECO:0000256" key="1">
    <source>
        <dbReference type="SAM" id="Phobius"/>
    </source>
</evidence>
<dbReference type="STRING" id="112413.SAMN05421854_11321"/>
<evidence type="ECO:0008006" key="4">
    <source>
        <dbReference type="Google" id="ProtNLM"/>
    </source>
</evidence>
<name>A0A1I5YTY5_9PSEU</name>
<accession>A0A1I5YTY5</accession>
<organism evidence="2 3">
    <name type="scientific">Amycolatopsis rubida</name>
    <dbReference type="NCBI Taxonomy" id="112413"/>
    <lineage>
        <taxon>Bacteria</taxon>
        <taxon>Bacillati</taxon>
        <taxon>Actinomycetota</taxon>
        <taxon>Actinomycetes</taxon>
        <taxon>Pseudonocardiales</taxon>
        <taxon>Pseudonocardiaceae</taxon>
        <taxon>Amycolatopsis</taxon>
    </lineage>
</organism>
<dbReference type="Proteomes" id="UP000199137">
    <property type="component" value="Unassembled WGS sequence"/>
</dbReference>
<gene>
    <name evidence="2" type="ORF">SAMN05421854_11321</name>
</gene>
<dbReference type="AlphaFoldDB" id="A0A1I5YTY5"/>
<keyword evidence="1" id="KW-1133">Transmembrane helix</keyword>
<proteinExistence type="predicted"/>
<evidence type="ECO:0000313" key="2">
    <source>
        <dbReference type="EMBL" id="SFQ47642.1"/>
    </source>
</evidence>
<dbReference type="RefSeq" id="WP_093576101.1">
    <property type="nucleotide sequence ID" value="NZ_FOWC01000013.1"/>
</dbReference>
<sequence length="160" mass="16923">MSHPLVRKHHPTAWTRPLQIATVVCSLVFTVGTILQNFVIIDLDMLRLAMRSAGASASDAPGFLTGLRTVGCLYIVGNAAGLLALRGRTWTFWVVVAVNVTQAAGVFAIPPAVFDASVTLYGPAGILPSVITDGGAALLSLALLGSLVVFRTPWAQRREN</sequence>
<feature type="transmembrane region" description="Helical" evidence="1">
    <location>
        <begin position="126"/>
        <end position="150"/>
    </location>
</feature>
<keyword evidence="1" id="KW-0472">Membrane</keyword>
<dbReference type="OrthoDB" id="3543536at2"/>
<protein>
    <recommendedName>
        <fullName evidence="4">DUF2127 domain-containing protein</fullName>
    </recommendedName>
</protein>
<feature type="transmembrane region" description="Helical" evidence="1">
    <location>
        <begin position="61"/>
        <end position="85"/>
    </location>
</feature>
<keyword evidence="1" id="KW-0812">Transmembrane</keyword>
<dbReference type="EMBL" id="FOWC01000013">
    <property type="protein sequence ID" value="SFQ47642.1"/>
    <property type="molecule type" value="Genomic_DNA"/>
</dbReference>
<reference evidence="2 3" key="1">
    <citation type="submission" date="2016-10" db="EMBL/GenBank/DDBJ databases">
        <authorList>
            <person name="de Groot N.N."/>
        </authorList>
    </citation>
    <scope>NUCLEOTIDE SEQUENCE [LARGE SCALE GENOMIC DNA]</scope>
    <source>
        <strain evidence="2 3">DSM 44637</strain>
    </source>
</reference>